<keyword evidence="1" id="KW-0479">Metal-binding</keyword>
<keyword evidence="4" id="KW-0413">Isomerase</keyword>
<protein>
    <submittedName>
        <fullName evidence="4">Mannose-6-phosphate isomerase-like protein (Cupin superfamily)</fullName>
    </submittedName>
</protein>
<dbReference type="InterPro" id="IPR014710">
    <property type="entry name" value="RmlC-like_jellyroll"/>
</dbReference>
<dbReference type="PANTHER" id="PTHR35848">
    <property type="entry name" value="OXALATE-BINDING PROTEIN"/>
    <property type="match status" value="1"/>
</dbReference>
<dbReference type="InterPro" id="IPR011051">
    <property type="entry name" value="RmlC_Cupin_sf"/>
</dbReference>
<evidence type="ECO:0000259" key="3">
    <source>
        <dbReference type="Pfam" id="PF07883"/>
    </source>
</evidence>
<feature type="domain" description="Cupin type-2" evidence="3">
    <location>
        <begin position="25"/>
        <end position="95"/>
    </location>
</feature>
<dbReference type="Pfam" id="PF07883">
    <property type="entry name" value="Cupin_2"/>
    <property type="match status" value="1"/>
</dbReference>
<keyword evidence="5" id="KW-1185">Reference proteome</keyword>
<dbReference type="SUPFAM" id="SSF51182">
    <property type="entry name" value="RmlC-like cupins"/>
    <property type="match status" value="1"/>
</dbReference>
<evidence type="ECO:0000256" key="2">
    <source>
        <dbReference type="SAM" id="MobiDB-lite"/>
    </source>
</evidence>
<sequence length="125" mass="13789">MQSKTLRFTKGFRLAMHNRRGQAAEMTIPRGDAEGGPDNAHGGADQWLFVVDGEGLAIVEGRRTRLRAGTLVLIEKGERHEIRNTGMAHLRTLVFYTPPAYRTSDARLPRGRPRGVRSGARGKPG</sequence>
<dbReference type="EMBL" id="JACGXL010000001">
    <property type="protein sequence ID" value="MBA8886668.1"/>
    <property type="molecule type" value="Genomic_DNA"/>
</dbReference>
<evidence type="ECO:0000313" key="5">
    <source>
        <dbReference type="Proteomes" id="UP000550401"/>
    </source>
</evidence>
<dbReference type="InterPro" id="IPR013096">
    <property type="entry name" value="Cupin_2"/>
</dbReference>
<gene>
    <name evidence="4" type="ORF">FHW12_000859</name>
</gene>
<dbReference type="GO" id="GO:0046872">
    <property type="term" value="F:metal ion binding"/>
    <property type="evidence" value="ECO:0007669"/>
    <property type="project" value="UniProtKB-KW"/>
</dbReference>
<name>A0A839EZP3_9GAMM</name>
<dbReference type="AlphaFoldDB" id="A0A839EZP3"/>
<evidence type="ECO:0000256" key="1">
    <source>
        <dbReference type="ARBA" id="ARBA00022723"/>
    </source>
</evidence>
<dbReference type="Gene3D" id="2.60.120.10">
    <property type="entry name" value="Jelly Rolls"/>
    <property type="match status" value="1"/>
</dbReference>
<proteinExistence type="predicted"/>
<accession>A0A839EZP3</accession>
<organism evidence="4 5">
    <name type="scientific">Dokdonella fugitiva</name>
    <dbReference type="NCBI Taxonomy" id="328517"/>
    <lineage>
        <taxon>Bacteria</taxon>
        <taxon>Pseudomonadati</taxon>
        <taxon>Pseudomonadota</taxon>
        <taxon>Gammaproteobacteria</taxon>
        <taxon>Lysobacterales</taxon>
        <taxon>Rhodanobacteraceae</taxon>
        <taxon>Dokdonella</taxon>
    </lineage>
</organism>
<evidence type="ECO:0000313" key="4">
    <source>
        <dbReference type="EMBL" id="MBA8886668.1"/>
    </source>
</evidence>
<comment type="caution">
    <text evidence="4">The sequence shown here is derived from an EMBL/GenBank/DDBJ whole genome shotgun (WGS) entry which is preliminary data.</text>
</comment>
<dbReference type="InterPro" id="IPR051610">
    <property type="entry name" value="GPI/OXD"/>
</dbReference>
<feature type="region of interest" description="Disordered" evidence="2">
    <location>
        <begin position="102"/>
        <end position="125"/>
    </location>
</feature>
<dbReference type="PANTHER" id="PTHR35848:SF6">
    <property type="entry name" value="CUPIN TYPE-2 DOMAIN-CONTAINING PROTEIN"/>
    <property type="match status" value="1"/>
</dbReference>
<dbReference type="Proteomes" id="UP000550401">
    <property type="component" value="Unassembled WGS sequence"/>
</dbReference>
<dbReference type="GO" id="GO:0016853">
    <property type="term" value="F:isomerase activity"/>
    <property type="evidence" value="ECO:0007669"/>
    <property type="project" value="UniProtKB-KW"/>
</dbReference>
<reference evidence="4 5" key="1">
    <citation type="submission" date="2020-07" db="EMBL/GenBank/DDBJ databases">
        <title>Genomic Encyclopedia of Type Strains, Phase IV (KMG-V): Genome sequencing to study the core and pangenomes of soil and plant-associated prokaryotes.</title>
        <authorList>
            <person name="Whitman W."/>
        </authorList>
    </citation>
    <scope>NUCLEOTIDE SEQUENCE [LARGE SCALE GENOMIC DNA]</scope>
    <source>
        <strain evidence="4 5">RH2WT43</strain>
    </source>
</reference>
<dbReference type="RefSeq" id="WP_182529728.1">
    <property type="nucleotide sequence ID" value="NZ_JACGXL010000001.1"/>
</dbReference>